<protein>
    <submittedName>
        <fullName evidence="1">Putative calcium binding protein</fullName>
    </submittedName>
</protein>
<dbReference type="Proteomes" id="UP000004728">
    <property type="component" value="Unassembled WGS sequence"/>
</dbReference>
<dbReference type="InterPro" id="IPR017853">
    <property type="entry name" value="GH"/>
</dbReference>
<dbReference type="SUPFAM" id="SSF51120">
    <property type="entry name" value="beta-Roll"/>
    <property type="match status" value="1"/>
</dbReference>
<reference evidence="1 2" key="1">
    <citation type="journal article" date="2012" name="J. Bacteriol.">
        <title>Draft Genome Sequence of Novosphingobium nitrogenifigens Y88T.</title>
        <authorList>
            <person name="Strabala T.J."/>
            <person name="Macdonald L."/>
            <person name="Liu V."/>
            <person name="Smit A.M."/>
        </authorList>
    </citation>
    <scope>NUCLEOTIDE SEQUENCE [LARGE SCALE GENOMIC DNA]</scope>
    <source>
        <strain evidence="1 2">DSM 19370</strain>
    </source>
</reference>
<dbReference type="EMBL" id="AEWJ01000018">
    <property type="protein sequence ID" value="EGD60515.1"/>
    <property type="molecule type" value="Genomic_DNA"/>
</dbReference>
<accession>F1Z4A5</accession>
<dbReference type="HOGENOM" id="CLU_041131_0_0_5"/>
<dbReference type="Gene3D" id="3.20.20.80">
    <property type="entry name" value="Glycosidases"/>
    <property type="match status" value="1"/>
</dbReference>
<dbReference type="AlphaFoldDB" id="F1Z4A5"/>
<keyword evidence="2" id="KW-1185">Reference proteome</keyword>
<proteinExistence type="predicted"/>
<gene>
    <name evidence="1" type="ORF">Y88_2805</name>
</gene>
<dbReference type="InParanoid" id="F1Z4A5"/>
<dbReference type="Gene3D" id="2.150.10.10">
    <property type="entry name" value="Serralysin-like metalloprotease, C-terminal"/>
    <property type="match status" value="1"/>
</dbReference>
<evidence type="ECO:0000313" key="2">
    <source>
        <dbReference type="Proteomes" id="UP000004728"/>
    </source>
</evidence>
<sequence length="509" mass="53993">MTRTTAIRAADFTASVGVNASINYTDGKYVNIQNVLSDLNYIGVSLIRTAAYWVGMQGQAAYNLAASKGIRFDMLLYTNNTLANSIAQMSSFSAAHPGALVAIEGPNEINNFGASYKGMTGAAAAVAFQNDLYAGIRADKVLKATTVYSYTMNAGASSTTGYDYAAIHPYGRKGLPPLSYLKGDMASIPGNKPFAVTETGYSTLTTNIDGVDPLVQAKYDLDMIFDAKKAGASTVFLYELLDAYADPNGTDPGKHYGLFDYGNAPKPIATALHNLMQILGDSAASAGSFTTGVLDYTIFGADKTASNYLMQKSSGVFDLVVWNEQTIWNATTKTEVAAVPDKETIRFARVQETVKVYDPLAGTDPIKVWHNVSQITVTVTDHPLVVEVTKIASQTNAINASRGMATIHATAKGSVIVGGPGDQLYAGAGADTFVFHKGFGHEDVFDFDALSAKHDTVQFDSSLFADYAAVTAAMHQVGSDVVITHDAAQSVVLHDVSLSALSAADFLLL</sequence>
<dbReference type="RefSeq" id="WP_008068347.1">
    <property type="nucleotide sequence ID" value="NZ_AQWK01000009.1"/>
</dbReference>
<comment type="caution">
    <text evidence="1">The sequence shown here is derived from an EMBL/GenBank/DDBJ whole genome shotgun (WGS) entry which is preliminary data.</text>
</comment>
<dbReference type="SUPFAM" id="SSF51445">
    <property type="entry name" value="(Trans)glycosidases"/>
    <property type="match status" value="1"/>
</dbReference>
<dbReference type="OrthoDB" id="6949258at2"/>
<dbReference type="STRING" id="983920.Y88_2805"/>
<name>F1Z4A5_9SPHN</name>
<dbReference type="eggNOG" id="COG2931">
    <property type="taxonomic scope" value="Bacteria"/>
</dbReference>
<evidence type="ECO:0000313" key="1">
    <source>
        <dbReference type="EMBL" id="EGD60515.1"/>
    </source>
</evidence>
<dbReference type="InterPro" id="IPR011049">
    <property type="entry name" value="Serralysin-like_metalloprot_C"/>
</dbReference>
<organism evidence="1 2">
    <name type="scientific">Novosphingobium nitrogenifigens DSM 19370</name>
    <dbReference type="NCBI Taxonomy" id="983920"/>
    <lineage>
        <taxon>Bacteria</taxon>
        <taxon>Pseudomonadati</taxon>
        <taxon>Pseudomonadota</taxon>
        <taxon>Alphaproteobacteria</taxon>
        <taxon>Sphingomonadales</taxon>
        <taxon>Sphingomonadaceae</taxon>
        <taxon>Novosphingobium</taxon>
    </lineage>
</organism>
<dbReference type="eggNOG" id="COG3664">
    <property type="taxonomic scope" value="Bacteria"/>
</dbReference>